<evidence type="ECO:0008006" key="4">
    <source>
        <dbReference type="Google" id="ProtNLM"/>
    </source>
</evidence>
<dbReference type="Proteomes" id="UP001175211">
    <property type="component" value="Unassembled WGS sequence"/>
</dbReference>
<name>A0AA39KC07_ARMTA</name>
<dbReference type="AlphaFoldDB" id="A0AA39KC07"/>
<protein>
    <recommendedName>
        <fullName evidence="4">Diacylglycerol O-acyltransferase</fullName>
    </recommendedName>
</protein>
<comment type="caution">
    <text evidence="2">The sequence shown here is derived from an EMBL/GenBank/DDBJ whole genome shotgun (WGS) entry which is preliminary data.</text>
</comment>
<accession>A0AA39KC07</accession>
<feature type="region of interest" description="Disordered" evidence="1">
    <location>
        <begin position="65"/>
        <end position="84"/>
    </location>
</feature>
<organism evidence="2 3">
    <name type="scientific">Armillaria tabescens</name>
    <name type="common">Ringless honey mushroom</name>
    <name type="synonym">Agaricus tabescens</name>
    <dbReference type="NCBI Taxonomy" id="1929756"/>
    <lineage>
        <taxon>Eukaryota</taxon>
        <taxon>Fungi</taxon>
        <taxon>Dikarya</taxon>
        <taxon>Basidiomycota</taxon>
        <taxon>Agaricomycotina</taxon>
        <taxon>Agaricomycetes</taxon>
        <taxon>Agaricomycetidae</taxon>
        <taxon>Agaricales</taxon>
        <taxon>Marasmiineae</taxon>
        <taxon>Physalacriaceae</taxon>
        <taxon>Desarmillaria</taxon>
    </lineage>
</organism>
<keyword evidence="3" id="KW-1185">Reference proteome</keyword>
<dbReference type="GeneID" id="85363786"/>
<reference evidence="2" key="1">
    <citation type="submission" date="2023-06" db="EMBL/GenBank/DDBJ databases">
        <authorList>
            <consortium name="Lawrence Berkeley National Laboratory"/>
            <person name="Ahrendt S."/>
            <person name="Sahu N."/>
            <person name="Indic B."/>
            <person name="Wong-Bajracharya J."/>
            <person name="Merenyi Z."/>
            <person name="Ke H.-M."/>
            <person name="Monk M."/>
            <person name="Kocsube S."/>
            <person name="Drula E."/>
            <person name="Lipzen A."/>
            <person name="Balint B."/>
            <person name="Henrissat B."/>
            <person name="Andreopoulos B."/>
            <person name="Martin F.M."/>
            <person name="Harder C.B."/>
            <person name="Rigling D."/>
            <person name="Ford K.L."/>
            <person name="Foster G.D."/>
            <person name="Pangilinan J."/>
            <person name="Papanicolaou A."/>
            <person name="Barry K."/>
            <person name="LaButti K."/>
            <person name="Viragh M."/>
            <person name="Koriabine M."/>
            <person name="Yan M."/>
            <person name="Riley R."/>
            <person name="Champramary S."/>
            <person name="Plett K.L."/>
            <person name="Tsai I.J."/>
            <person name="Slot J."/>
            <person name="Sipos G."/>
            <person name="Plett J."/>
            <person name="Nagy L.G."/>
            <person name="Grigoriev I.V."/>
        </authorList>
    </citation>
    <scope>NUCLEOTIDE SEQUENCE</scope>
    <source>
        <strain evidence="2">CCBAS 213</strain>
    </source>
</reference>
<sequence>MTATTTARIVTTTTGVQGGLETRRRAVLEGGVRLWPLISTISAYLTSGNSILKFVFPADFGITNDNDDNDAPSPSPPHSTLSSGRTAVIHHTSPFSTSWNTIAVSVFRTYAAAQICTPYSVSVTGVTTLAQPYEFILMPKSPHVFASHFLVGRPIHKQIDKPDIDEIRRVQSLYIDELARLWDMYKNDSPKHENELNIFE</sequence>
<gene>
    <name evidence="2" type="ORF">EV420DRAFT_1748341</name>
</gene>
<proteinExistence type="predicted"/>
<evidence type="ECO:0000313" key="3">
    <source>
        <dbReference type="Proteomes" id="UP001175211"/>
    </source>
</evidence>
<evidence type="ECO:0000313" key="2">
    <source>
        <dbReference type="EMBL" id="KAK0458003.1"/>
    </source>
</evidence>
<dbReference type="EMBL" id="JAUEPS010000019">
    <property type="protein sequence ID" value="KAK0458003.1"/>
    <property type="molecule type" value="Genomic_DNA"/>
</dbReference>
<evidence type="ECO:0000256" key="1">
    <source>
        <dbReference type="SAM" id="MobiDB-lite"/>
    </source>
</evidence>
<dbReference type="RefSeq" id="XP_060330295.1">
    <property type="nucleotide sequence ID" value="XM_060480238.1"/>
</dbReference>